<evidence type="ECO:0000259" key="1">
    <source>
        <dbReference type="Pfam" id="PF20703"/>
    </source>
</evidence>
<dbReference type="Proteomes" id="UP001599756">
    <property type="component" value="Unassembled WGS sequence"/>
</dbReference>
<dbReference type="InterPro" id="IPR027417">
    <property type="entry name" value="P-loop_NTPase"/>
</dbReference>
<accession>A0ABW6HH01</accession>
<comment type="caution">
    <text evidence="2">The sequence shown here is derived from an EMBL/GenBank/DDBJ whole genome shotgun (WGS) entry which is preliminary data.</text>
</comment>
<feature type="non-terminal residue" evidence="2">
    <location>
        <position position="403"/>
    </location>
</feature>
<sequence length="403" mass="42951">MGSSEATDVVDKAVVEGTCVITAASETAEARAEPGEEFTAFTGALLDTLKKGVTGAGELLDMEILYHKIYTELDAASRPLPQKQNRNTAGRICIARNRAHALVPLGHRPNGAGPTLAASQVRIYSATGDLVGSGFLVAADVVCTCAHVITMALGMRHAEPVPSNSWVQLDFPRLRGCPKARASVVSWRRDGEDMALLRLDGVVDDSWPAPLVDAADVWQHPFRVFGFPRYYDDGVWVSGTLRAQQASGWVQMEAQEPGPAIGAGFSGAPVWDETLDGVVGMTVAVHGGEERTAYLAPLADLVQEQTLQQRCPFPGLAAFTEDDAEFFFGRESDTDRLYTAVLNQSVTLVAGPSGCGKSSLVLAGLLPRLRAQGMRVSELRPLPGVPASEALAKALTNTLEPEL</sequence>
<protein>
    <submittedName>
        <fullName evidence="2">Trypsin-like peptidase domain-containing protein</fullName>
    </submittedName>
</protein>
<feature type="domain" description="Novel STAND NTPase 1" evidence="1">
    <location>
        <begin position="312"/>
        <end position="396"/>
    </location>
</feature>
<reference evidence="2 3" key="1">
    <citation type="submission" date="2024-09" db="EMBL/GenBank/DDBJ databases">
        <title>The Natural Products Discovery Center: Release of the First 8490 Sequenced Strains for Exploring Actinobacteria Biosynthetic Diversity.</title>
        <authorList>
            <person name="Kalkreuter E."/>
            <person name="Kautsar S.A."/>
            <person name="Yang D."/>
            <person name="Bader C.D."/>
            <person name="Teijaro C.N."/>
            <person name="Fluegel L."/>
            <person name="Davis C.M."/>
            <person name="Simpson J.R."/>
            <person name="Lauterbach L."/>
            <person name="Steele A.D."/>
            <person name="Gui C."/>
            <person name="Meng S."/>
            <person name="Li G."/>
            <person name="Viehrig K."/>
            <person name="Ye F."/>
            <person name="Su P."/>
            <person name="Kiefer A.F."/>
            <person name="Nichols A."/>
            <person name="Cepeda A.J."/>
            <person name="Yan W."/>
            <person name="Fan B."/>
            <person name="Jiang Y."/>
            <person name="Adhikari A."/>
            <person name="Zheng C.-J."/>
            <person name="Schuster L."/>
            <person name="Cowan T.M."/>
            <person name="Smanski M.J."/>
            <person name="Chevrette M.G."/>
            <person name="De Carvalho L.P.S."/>
            <person name="Shen B."/>
        </authorList>
    </citation>
    <scope>NUCLEOTIDE SEQUENCE [LARGE SCALE GENOMIC DNA]</scope>
    <source>
        <strain evidence="2 3">NPDC059500</strain>
    </source>
</reference>
<proteinExistence type="predicted"/>
<organism evidence="2 3">
    <name type="scientific">Streptomyces anandii</name>
    <dbReference type="NCBI Taxonomy" id="285454"/>
    <lineage>
        <taxon>Bacteria</taxon>
        <taxon>Bacillati</taxon>
        <taxon>Actinomycetota</taxon>
        <taxon>Actinomycetes</taxon>
        <taxon>Kitasatosporales</taxon>
        <taxon>Streptomycetaceae</taxon>
        <taxon>Streptomyces</taxon>
    </lineage>
</organism>
<dbReference type="Pfam" id="PF20703">
    <property type="entry name" value="nSTAND1"/>
    <property type="match status" value="1"/>
</dbReference>
<dbReference type="InterPro" id="IPR009003">
    <property type="entry name" value="Peptidase_S1_PA"/>
</dbReference>
<evidence type="ECO:0000313" key="3">
    <source>
        <dbReference type="Proteomes" id="UP001599756"/>
    </source>
</evidence>
<gene>
    <name evidence="2" type="ORF">ACFW88_36355</name>
</gene>
<dbReference type="SUPFAM" id="SSF52540">
    <property type="entry name" value="P-loop containing nucleoside triphosphate hydrolases"/>
    <property type="match status" value="1"/>
</dbReference>
<dbReference type="Gene3D" id="2.40.10.120">
    <property type="match status" value="1"/>
</dbReference>
<dbReference type="InterPro" id="IPR049052">
    <property type="entry name" value="nSTAND1"/>
</dbReference>
<evidence type="ECO:0000313" key="2">
    <source>
        <dbReference type="EMBL" id="MFE1755939.1"/>
    </source>
</evidence>
<dbReference type="Gene3D" id="3.40.50.300">
    <property type="entry name" value="P-loop containing nucleotide triphosphate hydrolases"/>
    <property type="match status" value="1"/>
</dbReference>
<dbReference type="EMBL" id="JBHYTS010000161">
    <property type="protein sequence ID" value="MFE1755939.1"/>
    <property type="molecule type" value="Genomic_DNA"/>
</dbReference>
<dbReference type="RefSeq" id="WP_381843576.1">
    <property type="nucleotide sequence ID" value="NZ_JBHYTS010000161.1"/>
</dbReference>
<keyword evidence="3" id="KW-1185">Reference proteome</keyword>
<dbReference type="Pfam" id="PF13365">
    <property type="entry name" value="Trypsin_2"/>
    <property type="match status" value="1"/>
</dbReference>
<name>A0ABW6HH01_9ACTN</name>
<dbReference type="SUPFAM" id="SSF50494">
    <property type="entry name" value="Trypsin-like serine proteases"/>
    <property type="match status" value="1"/>
</dbReference>